<reference evidence="1 2" key="1">
    <citation type="submission" date="2020-05" db="EMBL/GenBank/DDBJ databases">
        <title>Actinomadura verrucosospora NRRL-B18236 (PFL_A860) Genome sequencing and assembly.</title>
        <authorList>
            <person name="Samborskyy M."/>
        </authorList>
    </citation>
    <scope>NUCLEOTIDE SEQUENCE [LARGE SCALE GENOMIC DNA]</scope>
    <source>
        <strain evidence="1 2">NRRL:B18236</strain>
    </source>
</reference>
<dbReference type="SUPFAM" id="SSF48452">
    <property type="entry name" value="TPR-like"/>
    <property type="match status" value="1"/>
</dbReference>
<evidence type="ECO:0000313" key="2">
    <source>
        <dbReference type="Proteomes" id="UP000501240"/>
    </source>
</evidence>
<dbReference type="Gene3D" id="1.25.40.10">
    <property type="entry name" value="Tetratricopeptide repeat domain"/>
    <property type="match status" value="1"/>
</dbReference>
<protein>
    <recommendedName>
        <fullName evidence="3">Tetratricopeptide repeat protein</fullName>
    </recommendedName>
</protein>
<name>A0A7D3VP01_ACTVE</name>
<gene>
    <name evidence="1" type="ORF">ACTIVE_0771</name>
</gene>
<evidence type="ECO:0008006" key="3">
    <source>
        <dbReference type="Google" id="ProtNLM"/>
    </source>
</evidence>
<dbReference type="EMBL" id="CP053892">
    <property type="protein sequence ID" value="QKG19135.1"/>
    <property type="molecule type" value="Genomic_DNA"/>
</dbReference>
<evidence type="ECO:0000313" key="1">
    <source>
        <dbReference type="EMBL" id="QKG19135.1"/>
    </source>
</evidence>
<keyword evidence="2" id="KW-1185">Reference proteome</keyword>
<dbReference type="Proteomes" id="UP000501240">
    <property type="component" value="Chromosome"/>
</dbReference>
<organism evidence="1 2">
    <name type="scientific">Actinomadura verrucosospora</name>
    <dbReference type="NCBI Taxonomy" id="46165"/>
    <lineage>
        <taxon>Bacteria</taxon>
        <taxon>Bacillati</taxon>
        <taxon>Actinomycetota</taxon>
        <taxon>Actinomycetes</taxon>
        <taxon>Streptosporangiales</taxon>
        <taxon>Thermomonosporaceae</taxon>
        <taxon>Actinomadura</taxon>
    </lineage>
</organism>
<accession>A0A7D3VP01</accession>
<proteinExistence type="predicted"/>
<sequence length="221" mass="24394">MKLATRAKEQYGPDDPRHAASLSALCMLHRLRWERTRSREALDEAVGYGRAAVEVSPPGDPLLVRHMSSLATALQEVFDAGGEMAVIEEAIMLYRGCLDLIEHDDDEYAGQQSNLANSLLRRAQREPDPLVQDEAIRYARAALRATPPDSPGYPIRLVNLGGTLAALANSAQGVDQARSMLDEAQSLWERALRRFPPGHPARGRLQDSLMTIQMVRLTLGD</sequence>
<dbReference type="InterPro" id="IPR011990">
    <property type="entry name" value="TPR-like_helical_dom_sf"/>
</dbReference>
<dbReference type="AlphaFoldDB" id="A0A7D3VP01"/>